<dbReference type="Proteomes" id="UP000006281">
    <property type="component" value="Chromosome"/>
</dbReference>
<dbReference type="PROSITE" id="PS00086">
    <property type="entry name" value="CYTOCHROME_P450"/>
    <property type="match status" value="1"/>
</dbReference>
<dbReference type="Pfam" id="PF00067">
    <property type="entry name" value="p450"/>
    <property type="match status" value="1"/>
</dbReference>
<dbReference type="PANTHER" id="PTHR46696">
    <property type="entry name" value="P450, PUTATIVE (EUROFUNG)-RELATED"/>
    <property type="match status" value="1"/>
</dbReference>
<keyword evidence="4" id="KW-1185">Reference proteome</keyword>
<dbReference type="GO" id="GO:0004497">
    <property type="term" value="F:monooxygenase activity"/>
    <property type="evidence" value="ECO:0007669"/>
    <property type="project" value="UniProtKB-KW"/>
</dbReference>
<evidence type="ECO:0000313" key="4">
    <source>
        <dbReference type="Proteomes" id="UP000006281"/>
    </source>
</evidence>
<keyword evidence="2 3" id="KW-0560">Oxidoreductase</keyword>
<proteinExistence type="inferred from homology"/>
<dbReference type="AlphaFoldDB" id="K0K0Y5"/>
<evidence type="ECO:0000313" key="3">
    <source>
        <dbReference type="EMBL" id="CCH31202.1"/>
    </source>
</evidence>
<reference evidence="3 4" key="1">
    <citation type="journal article" date="2012" name="BMC Genomics">
        <title>Complete genome sequence of Saccharothrix espanaensis DSM 44229T and comparison to the other completely sequenced Pseudonocardiaceae.</title>
        <authorList>
            <person name="Strobel T."/>
            <person name="Al-Dilaimi A."/>
            <person name="Blom J."/>
            <person name="Gessner A."/>
            <person name="Kalinowski J."/>
            <person name="Luzhetska M."/>
            <person name="Puhler A."/>
            <person name="Szczepanowski R."/>
            <person name="Bechthold A."/>
            <person name="Ruckert C."/>
        </authorList>
    </citation>
    <scope>NUCLEOTIDE SEQUENCE [LARGE SCALE GENOMIC DNA]</scope>
    <source>
        <strain evidence="4">ATCC 51144 / DSM 44229 / JCM 9112 / NBRC 15066 / NRRL 15764</strain>
    </source>
</reference>
<dbReference type="HOGENOM" id="CLU_033716_0_1_11"/>
<keyword evidence="2" id="KW-0408">Iron</keyword>
<dbReference type="InterPro" id="IPR002397">
    <property type="entry name" value="Cyt_P450_B"/>
</dbReference>
<comment type="similarity">
    <text evidence="1 2">Belongs to the cytochrome P450 family.</text>
</comment>
<dbReference type="InterPro" id="IPR017972">
    <property type="entry name" value="Cyt_P450_CS"/>
</dbReference>
<keyword evidence="2" id="KW-0503">Monooxygenase</keyword>
<gene>
    <name evidence="3" type="ordered locus">BN6_39130</name>
</gene>
<dbReference type="PANTHER" id="PTHR46696:SF6">
    <property type="entry name" value="P450, PUTATIVE (EUROFUNG)-RELATED"/>
    <property type="match status" value="1"/>
</dbReference>
<name>K0K0Y5_SACES</name>
<evidence type="ECO:0000256" key="1">
    <source>
        <dbReference type="ARBA" id="ARBA00010617"/>
    </source>
</evidence>
<keyword evidence="2" id="KW-0479">Metal-binding</keyword>
<dbReference type="STRING" id="1179773.BN6_39130"/>
<keyword evidence="2" id="KW-0349">Heme</keyword>
<dbReference type="eggNOG" id="COG2124">
    <property type="taxonomic scope" value="Bacteria"/>
</dbReference>
<dbReference type="GO" id="GO:0016705">
    <property type="term" value="F:oxidoreductase activity, acting on paired donors, with incorporation or reduction of molecular oxygen"/>
    <property type="evidence" value="ECO:0007669"/>
    <property type="project" value="InterPro"/>
</dbReference>
<dbReference type="GO" id="GO:0005506">
    <property type="term" value="F:iron ion binding"/>
    <property type="evidence" value="ECO:0007669"/>
    <property type="project" value="InterPro"/>
</dbReference>
<dbReference type="GO" id="GO:0020037">
    <property type="term" value="F:heme binding"/>
    <property type="evidence" value="ECO:0007669"/>
    <property type="project" value="InterPro"/>
</dbReference>
<dbReference type="BioCyc" id="SESP1179773:BN6_RS18935-MONOMER"/>
<dbReference type="Gene3D" id="1.10.630.10">
    <property type="entry name" value="Cytochrome P450"/>
    <property type="match status" value="1"/>
</dbReference>
<sequence length="399" mass="44634">MEATEQATCPVRDYTTLRPPAPAMTAFEEMDEHRAHARPALHTEDAQGYRVFTDHDAVADGLRQADLWSSSAVFPFEPEPDRVMVPIQLDGDRHTAWRRLLAAWFTPGRVRAMRDDQRRLAASTVDGVRPRGECDFLADVAKVFTSAAFLPIMGVAPEDVGRFLEWTDGLHFRGDDPEQARKTQQTAAAEMTGYLGELLERCRRHPDPARTDIVAAAACWRIDGVPPSDEDLVNCLMTVLGAALETTASQLTWTAFHLATHPDDRLRLVRDPSLVPGMVEEGMRVYPIATPTRKATRDAEFQGCPVRAGDVAVFSLAAAGRDERAYRHATEVDLDRRGARHLSFGAGRHTCLGAHLARQEMALLLQEWHRLIPDYELAKAPQERATMIWSLDELRLRWG</sequence>
<dbReference type="SUPFAM" id="SSF48264">
    <property type="entry name" value="Cytochrome P450"/>
    <property type="match status" value="1"/>
</dbReference>
<dbReference type="EC" id="1.14.-.-" evidence="3"/>
<dbReference type="EMBL" id="HE804045">
    <property type="protein sequence ID" value="CCH31202.1"/>
    <property type="molecule type" value="Genomic_DNA"/>
</dbReference>
<organism evidence="3 4">
    <name type="scientific">Saccharothrix espanaensis (strain ATCC 51144 / DSM 44229 / JCM 9112 / NBRC 15066 / NRRL 15764)</name>
    <dbReference type="NCBI Taxonomy" id="1179773"/>
    <lineage>
        <taxon>Bacteria</taxon>
        <taxon>Bacillati</taxon>
        <taxon>Actinomycetota</taxon>
        <taxon>Actinomycetes</taxon>
        <taxon>Pseudonocardiales</taxon>
        <taxon>Pseudonocardiaceae</taxon>
        <taxon>Saccharothrix</taxon>
    </lineage>
</organism>
<dbReference type="KEGG" id="sesp:BN6_39130"/>
<accession>K0K0Y5</accession>
<dbReference type="OrthoDB" id="3209493at2"/>
<dbReference type="PATRIC" id="fig|1179773.3.peg.3914"/>
<protein>
    <submittedName>
        <fullName evidence="3">Cytochrome P450 family protein</fullName>
        <ecNumber evidence="3">1.14.-.-</ecNumber>
    </submittedName>
</protein>
<dbReference type="InterPro" id="IPR036396">
    <property type="entry name" value="Cyt_P450_sf"/>
</dbReference>
<evidence type="ECO:0000256" key="2">
    <source>
        <dbReference type="RuleBase" id="RU000461"/>
    </source>
</evidence>
<dbReference type="PRINTS" id="PR00385">
    <property type="entry name" value="P450"/>
</dbReference>
<dbReference type="InterPro" id="IPR001128">
    <property type="entry name" value="Cyt_P450"/>
</dbReference>
<dbReference type="RefSeq" id="WP_015101314.1">
    <property type="nucleotide sequence ID" value="NC_019673.1"/>
</dbReference>
<dbReference type="PRINTS" id="PR00359">
    <property type="entry name" value="BP450"/>
</dbReference>